<comment type="caution">
    <text evidence="1">The sequence shown here is derived from an EMBL/GenBank/DDBJ whole genome shotgun (WGS) entry which is preliminary data.</text>
</comment>
<gene>
    <name evidence="1" type="ORF">A6K24_22355</name>
</gene>
<keyword evidence="2" id="KW-1185">Reference proteome</keyword>
<name>A0A179SXS0_9BACI</name>
<reference evidence="2" key="1">
    <citation type="submission" date="2016-04" db="EMBL/GenBank/DDBJ databases">
        <authorList>
            <person name="Lyu Z."/>
            <person name="Lyu W."/>
        </authorList>
    </citation>
    <scope>NUCLEOTIDE SEQUENCE [LARGE SCALE GENOMIC DNA]</scope>
    <source>
        <strain evidence="2">C44</strain>
    </source>
</reference>
<sequence length="62" mass="7419">MNSKAYQVCATCIHFQAVRIDKKMTYLCSRLKYETKPSYAFQCWEPKEHVKRLMEKRGSINE</sequence>
<accession>A0A179SXS0</accession>
<dbReference type="Proteomes" id="UP000078534">
    <property type="component" value="Unassembled WGS sequence"/>
</dbReference>
<protein>
    <submittedName>
        <fullName evidence="1">Uncharacterized protein</fullName>
    </submittedName>
</protein>
<proteinExistence type="predicted"/>
<dbReference type="AlphaFoldDB" id="A0A179SXS0"/>
<dbReference type="EMBL" id="LWSG01000015">
    <property type="protein sequence ID" value="OAS86068.1"/>
    <property type="molecule type" value="Genomic_DNA"/>
</dbReference>
<evidence type="ECO:0000313" key="2">
    <source>
        <dbReference type="Proteomes" id="UP000078534"/>
    </source>
</evidence>
<evidence type="ECO:0000313" key="1">
    <source>
        <dbReference type="EMBL" id="OAS86068.1"/>
    </source>
</evidence>
<dbReference type="STRING" id="152268.A6K24_22355"/>
<dbReference type="OrthoDB" id="2377175at2"/>
<organism evidence="1 2">
    <name type="scientific">Metabacillus litoralis</name>
    <dbReference type="NCBI Taxonomy" id="152268"/>
    <lineage>
        <taxon>Bacteria</taxon>
        <taxon>Bacillati</taxon>
        <taxon>Bacillota</taxon>
        <taxon>Bacilli</taxon>
        <taxon>Bacillales</taxon>
        <taxon>Bacillaceae</taxon>
        <taxon>Metabacillus</taxon>
    </lineage>
</organism>
<dbReference type="RefSeq" id="WP_066332534.1">
    <property type="nucleotide sequence ID" value="NZ_LWSG01000015.1"/>
</dbReference>